<feature type="compositionally biased region" description="Basic and acidic residues" evidence="1">
    <location>
        <begin position="19"/>
        <end position="33"/>
    </location>
</feature>
<name>A0AAE3FTR7_9EURY</name>
<dbReference type="RefSeq" id="WP_250598626.1">
    <property type="nucleotide sequence ID" value="NZ_JAKRVY010000015.1"/>
</dbReference>
<evidence type="ECO:0000313" key="3">
    <source>
        <dbReference type="Proteomes" id="UP001202674"/>
    </source>
</evidence>
<gene>
    <name evidence="2" type="ORF">AArcSt11_16130</name>
</gene>
<organism evidence="2 3">
    <name type="scientific">Natranaeroarchaeum aerophilus</name>
    <dbReference type="NCBI Taxonomy" id="2917711"/>
    <lineage>
        <taxon>Archaea</taxon>
        <taxon>Methanobacteriati</taxon>
        <taxon>Methanobacteriota</taxon>
        <taxon>Stenosarchaea group</taxon>
        <taxon>Halobacteria</taxon>
        <taxon>Halobacteriales</taxon>
        <taxon>Natronoarchaeaceae</taxon>
        <taxon>Natranaeroarchaeum</taxon>
    </lineage>
</organism>
<feature type="region of interest" description="Disordered" evidence="1">
    <location>
        <begin position="1"/>
        <end position="56"/>
    </location>
</feature>
<accession>A0AAE3FTR7</accession>
<evidence type="ECO:0000256" key="1">
    <source>
        <dbReference type="SAM" id="MobiDB-lite"/>
    </source>
</evidence>
<evidence type="ECO:0000313" key="2">
    <source>
        <dbReference type="EMBL" id="MCL9815184.1"/>
    </source>
</evidence>
<keyword evidence="3" id="KW-1185">Reference proteome</keyword>
<dbReference type="EMBL" id="JAKRVY010000015">
    <property type="protein sequence ID" value="MCL9815184.1"/>
    <property type="molecule type" value="Genomic_DNA"/>
</dbReference>
<feature type="compositionally biased region" description="Acidic residues" evidence="1">
    <location>
        <begin position="1"/>
        <end position="18"/>
    </location>
</feature>
<reference evidence="2 3" key="1">
    <citation type="journal article" date="2022" name="Syst. Appl. Microbiol.">
        <title>Natronocalculus amylovorans gen. nov., sp. nov., and Natranaeroarchaeum aerophilus sp. nov., dominant culturable amylolytic natronoarchaea from hypersaline soda lakes in southwestern Siberia.</title>
        <authorList>
            <person name="Sorokin D.Y."/>
            <person name="Elcheninov A.G."/>
            <person name="Khizhniak T.V."/>
            <person name="Koenen M."/>
            <person name="Bale N.J."/>
            <person name="Damste J.S.S."/>
            <person name="Kublanov I.V."/>
        </authorList>
    </citation>
    <scope>NUCLEOTIDE SEQUENCE [LARGE SCALE GENOMIC DNA]</scope>
    <source>
        <strain evidence="2 3">AArc-St1-1</strain>
    </source>
</reference>
<sequence>MQDGDEADDPETADSGDEETVKSVDEGGINDKEDVADDNIPGFGIRGAPTNIAAVA</sequence>
<comment type="caution">
    <text evidence="2">The sequence shown here is derived from an EMBL/GenBank/DDBJ whole genome shotgun (WGS) entry which is preliminary data.</text>
</comment>
<dbReference type="AlphaFoldDB" id="A0AAE3FTR7"/>
<dbReference type="Proteomes" id="UP001202674">
    <property type="component" value="Unassembled WGS sequence"/>
</dbReference>
<proteinExistence type="predicted"/>
<protein>
    <submittedName>
        <fullName evidence="2">Uncharacterized protein</fullName>
    </submittedName>
</protein>